<comment type="caution">
    <text evidence="2">The sequence shown here is derived from an EMBL/GenBank/DDBJ whole genome shotgun (WGS) entry which is preliminary data.</text>
</comment>
<evidence type="ECO:0000313" key="3">
    <source>
        <dbReference type="Proteomes" id="UP000215335"/>
    </source>
</evidence>
<evidence type="ECO:0000313" key="2">
    <source>
        <dbReference type="EMBL" id="OXU19864.1"/>
    </source>
</evidence>
<feature type="compositionally biased region" description="Polar residues" evidence="1">
    <location>
        <begin position="50"/>
        <end position="59"/>
    </location>
</feature>
<evidence type="ECO:0000256" key="1">
    <source>
        <dbReference type="SAM" id="MobiDB-lite"/>
    </source>
</evidence>
<dbReference type="EMBL" id="NNAY01003175">
    <property type="protein sequence ID" value="OXU19864.1"/>
    <property type="molecule type" value="Genomic_DNA"/>
</dbReference>
<sequence>MQDHTIFVRQNHISREIRKNTACEIKFDIKDTATQNEFNYTIHISSNYKNKTPGYSQLSIPKPYSYNAKDRHTGKRDRQQYYKTRLKQNKQPRKNAAALLIPLRALRVNYT</sequence>
<keyword evidence="3" id="KW-1185">Reference proteome</keyword>
<accession>A0A232ENC5</accession>
<dbReference type="Proteomes" id="UP000215335">
    <property type="component" value="Unassembled WGS sequence"/>
</dbReference>
<name>A0A232ENC5_9HYME</name>
<proteinExistence type="predicted"/>
<dbReference type="AlphaFoldDB" id="A0A232ENC5"/>
<gene>
    <name evidence="2" type="ORF">TSAR_004494</name>
</gene>
<protein>
    <submittedName>
        <fullName evidence="2">Uncharacterized protein</fullName>
    </submittedName>
</protein>
<feature type="region of interest" description="Disordered" evidence="1">
    <location>
        <begin position="50"/>
        <end position="78"/>
    </location>
</feature>
<reference evidence="2 3" key="1">
    <citation type="journal article" date="2017" name="Curr. Biol.">
        <title>The Evolution of Venom by Co-option of Single-Copy Genes.</title>
        <authorList>
            <person name="Martinson E.O."/>
            <person name="Mrinalini"/>
            <person name="Kelkar Y.D."/>
            <person name="Chang C.H."/>
            <person name="Werren J.H."/>
        </authorList>
    </citation>
    <scope>NUCLEOTIDE SEQUENCE [LARGE SCALE GENOMIC DNA]</scope>
    <source>
        <strain evidence="2 3">Alberta</strain>
        <tissue evidence="2">Whole body</tissue>
    </source>
</reference>
<organism evidence="2 3">
    <name type="scientific">Trichomalopsis sarcophagae</name>
    <dbReference type="NCBI Taxonomy" id="543379"/>
    <lineage>
        <taxon>Eukaryota</taxon>
        <taxon>Metazoa</taxon>
        <taxon>Ecdysozoa</taxon>
        <taxon>Arthropoda</taxon>
        <taxon>Hexapoda</taxon>
        <taxon>Insecta</taxon>
        <taxon>Pterygota</taxon>
        <taxon>Neoptera</taxon>
        <taxon>Endopterygota</taxon>
        <taxon>Hymenoptera</taxon>
        <taxon>Apocrita</taxon>
        <taxon>Proctotrupomorpha</taxon>
        <taxon>Chalcidoidea</taxon>
        <taxon>Pteromalidae</taxon>
        <taxon>Pteromalinae</taxon>
        <taxon>Trichomalopsis</taxon>
    </lineage>
</organism>
<feature type="compositionally biased region" description="Basic and acidic residues" evidence="1">
    <location>
        <begin position="68"/>
        <end position="78"/>
    </location>
</feature>